<feature type="transmembrane region" description="Helical" evidence="2">
    <location>
        <begin position="20"/>
        <end position="43"/>
    </location>
</feature>
<dbReference type="NCBIfam" id="TIGR02532">
    <property type="entry name" value="IV_pilin_GFxxxE"/>
    <property type="match status" value="1"/>
</dbReference>
<gene>
    <name evidence="3" type="ORF">S03H2_43800</name>
</gene>
<dbReference type="PROSITE" id="PS00409">
    <property type="entry name" value="PROKAR_NTER_METHYL"/>
    <property type="match status" value="1"/>
</dbReference>
<protein>
    <recommendedName>
        <fullName evidence="4">Type II secretion system protein</fullName>
    </recommendedName>
</protein>
<name>X1IVM4_9ZZZZ</name>
<sequence length="256" mass="28678">MQRSTNQNKNYLTTPKEQGFTLVEVIVAVAILSFVIFATLRVITASLNSITRQGQRVKALHLAQAHLAKLEAESFPKVVPETWIIDSGGTYWLNRNILDPDVSPSEIFVSSDDDYWYSAGLGFSPDNNDDGILIADKDGSIFNRNSPPLSAKQYDWDPDNLRLTFFSDDKDQEVQIYYRYYHLVQEGGTIPSSDGEGLKEGTIKLITSVGDTNGNETPGEKTDILGDDLYENEPLSPSDYESFDSQTRELTFIDTR</sequence>
<keyword evidence="2" id="KW-0472">Membrane</keyword>
<dbReference type="InterPro" id="IPR012902">
    <property type="entry name" value="N_methyl_site"/>
</dbReference>
<dbReference type="EMBL" id="BARU01027354">
    <property type="protein sequence ID" value="GAH73320.1"/>
    <property type="molecule type" value="Genomic_DNA"/>
</dbReference>
<keyword evidence="2" id="KW-1133">Transmembrane helix</keyword>
<keyword evidence="2" id="KW-0812">Transmembrane</keyword>
<feature type="region of interest" description="Disordered" evidence="1">
    <location>
        <begin position="232"/>
        <end position="256"/>
    </location>
</feature>
<organism evidence="3">
    <name type="scientific">marine sediment metagenome</name>
    <dbReference type="NCBI Taxonomy" id="412755"/>
    <lineage>
        <taxon>unclassified sequences</taxon>
        <taxon>metagenomes</taxon>
        <taxon>ecological metagenomes</taxon>
    </lineage>
</organism>
<evidence type="ECO:0000256" key="1">
    <source>
        <dbReference type="SAM" id="MobiDB-lite"/>
    </source>
</evidence>
<accession>X1IVM4</accession>
<dbReference type="AlphaFoldDB" id="X1IVM4"/>
<evidence type="ECO:0000256" key="2">
    <source>
        <dbReference type="SAM" id="Phobius"/>
    </source>
</evidence>
<evidence type="ECO:0000313" key="3">
    <source>
        <dbReference type="EMBL" id="GAH73320.1"/>
    </source>
</evidence>
<proteinExistence type="predicted"/>
<comment type="caution">
    <text evidence="3">The sequence shown here is derived from an EMBL/GenBank/DDBJ whole genome shotgun (WGS) entry which is preliminary data.</text>
</comment>
<dbReference type="Pfam" id="PF07963">
    <property type="entry name" value="N_methyl"/>
    <property type="match status" value="1"/>
</dbReference>
<reference evidence="3" key="1">
    <citation type="journal article" date="2014" name="Front. Microbiol.">
        <title>High frequency of phylogenetically diverse reductive dehalogenase-homologous genes in deep subseafloor sedimentary metagenomes.</title>
        <authorList>
            <person name="Kawai M."/>
            <person name="Futagami T."/>
            <person name="Toyoda A."/>
            <person name="Takaki Y."/>
            <person name="Nishi S."/>
            <person name="Hori S."/>
            <person name="Arai W."/>
            <person name="Tsubouchi T."/>
            <person name="Morono Y."/>
            <person name="Uchiyama I."/>
            <person name="Ito T."/>
            <person name="Fujiyama A."/>
            <person name="Inagaki F."/>
            <person name="Takami H."/>
        </authorList>
    </citation>
    <scope>NUCLEOTIDE SEQUENCE</scope>
    <source>
        <strain evidence="3">Expedition CK06-06</strain>
    </source>
</reference>
<feature type="non-terminal residue" evidence="3">
    <location>
        <position position="256"/>
    </location>
</feature>
<evidence type="ECO:0008006" key="4">
    <source>
        <dbReference type="Google" id="ProtNLM"/>
    </source>
</evidence>